<dbReference type="PROSITE" id="PS50850">
    <property type="entry name" value="MFS"/>
    <property type="match status" value="1"/>
</dbReference>
<feature type="transmembrane region" description="Helical" evidence="7">
    <location>
        <begin position="21"/>
        <end position="44"/>
    </location>
</feature>
<sequence length="425" mass="44703">MALRSLLADTRPLRNPHFRRLWSANIITVIGAQMTLVAVPAQLYSMTGSSAYVGLSGVFGLVPLLIFGLWGGALADAFDRRKLLIGTVIGIIVTSGLFFVWTAMGNTNVWIVLLTFSAQQAFFAANQPARIAILPELLPNNQLPAANALNMTVVSAGGIAGPLVGGALIPVLGFQWLYFADVFFLLPTLLAVIGLPSLEPEGVEKGKVVGWRSIVEGLVYLAGHKILLASFLVDLVAMIFGLPRALFPQIAHESFGSEMDGGLAFGILYAAIPFGAALGGVFSGWVSRIQRQGLAVILAIVAWGLSMTGFGIAVYFATGAPDQWLWIGAFFLVLGGAADMASAAFRQTMLLTAASDNVRARLQGVFFVVVSGGPRIADIAHGAAAVYVGTAVATGGGGILVVLLMLLCALLVPAFTRYRVEVTPD</sequence>
<reference evidence="9 10" key="1">
    <citation type="submission" date="2018-12" db="EMBL/GenBank/DDBJ databases">
        <title>Complete genome sequence of Flaviflexus sp. H23T48.</title>
        <authorList>
            <person name="Bae J.-W."/>
            <person name="Lee J.-Y."/>
        </authorList>
    </citation>
    <scope>NUCLEOTIDE SEQUENCE [LARGE SCALE GENOMIC DNA]</scope>
    <source>
        <strain evidence="9 10">H23T48</strain>
    </source>
</reference>
<name>A0A3Q9G326_9ACTO</name>
<keyword evidence="10" id="KW-1185">Reference proteome</keyword>
<evidence type="ECO:0000256" key="2">
    <source>
        <dbReference type="ARBA" id="ARBA00022448"/>
    </source>
</evidence>
<keyword evidence="2" id="KW-0813">Transport</keyword>
<evidence type="ECO:0000256" key="4">
    <source>
        <dbReference type="ARBA" id="ARBA00022692"/>
    </source>
</evidence>
<protein>
    <submittedName>
        <fullName evidence="9">MFS transporter</fullName>
    </submittedName>
</protein>
<dbReference type="GO" id="GO:0005886">
    <property type="term" value="C:plasma membrane"/>
    <property type="evidence" value="ECO:0007669"/>
    <property type="project" value="UniProtKB-SubCell"/>
</dbReference>
<feature type="transmembrane region" description="Helical" evidence="7">
    <location>
        <begin position="395"/>
        <end position="415"/>
    </location>
</feature>
<dbReference type="RefSeq" id="WP_126703254.1">
    <property type="nucleotide sequence ID" value="NZ_CP034593.1"/>
</dbReference>
<evidence type="ECO:0000256" key="1">
    <source>
        <dbReference type="ARBA" id="ARBA00004429"/>
    </source>
</evidence>
<feature type="transmembrane region" description="Helical" evidence="7">
    <location>
        <begin position="176"/>
        <end position="198"/>
    </location>
</feature>
<dbReference type="OrthoDB" id="5494559at2"/>
<dbReference type="GO" id="GO:0022857">
    <property type="term" value="F:transmembrane transporter activity"/>
    <property type="evidence" value="ECO:0007669"/>
    <property type="project" value="InterPro"/>
</dbReference>
<dbReference type="Gene3D" id="1.20.1250.20">
    <property type="entry name" value="MFS general substrate transporter like domains"/>
    <property type="match status" value="1"/>
</dbReference>
<evidence type="ECO:0000256" key="7">
    <source>
        <dbReference type="SAM" id="Phobius"/>
    </source>
</evidence>
<gene>
    <name evidence="9" type="ORF">EJ997_02905</name>
</gene>
<feature type="transmembrane region" description="Helical" evidence="7">
    <location>
        <begin position="83"/>
        <end position="103"/>
    </location>
</feature>
<organism evidence="9 10">
    <name type="scientific">Flaviflexus ciconiae</name>
    <dbReference type="NCBI Taxonomy" id="2496867"/>
    <lineage>
        <taxon>Bacteria</taxon>
        <taxon>Bacillati</taxon>
        <taxon>Actinomycetota</taxon>
        <taxon>Actinomycetes</taxon>
        <taxon>Actinomycetales</taxon>
        <taxon>Actinomycetaceae</taxon>
        <taxon>Flaviflexus</taxon>
    </lineage>
</organism>
<keyword evidence="4 7" id="KW-0812">Transmembrane</keyword>
<proteinExistence type="predicted"/>
<feature type="transmembrane region" description="Helical" evidence="7">
    <location>
        <begin position="262"/>
        <end position="282"/>
    </location>
</feature>
<feature type="domain" description="Major facilitator superfamily (MFS) profile" evidence="8">
    <location>
        <begin position="229"/>
        <end position="425"/>
    </location>
</feature>
<evidence type="ECO:0000256" key="3">
    <source>
        <dbReference type="ARBA" id="ARBA00022475"/>
    </source>
</evidence>
<dbReference type="PANTHER" id="PTHR23513:SF9">
    <property type="entry name" value="ENTEROBACTIN EXPORTER ENTS"/>
    <property type="match status" value="1"/>
</dbReference>
<dbReference type="InterPro" id="IPR010290">
    <property type="entry name" value="TM_effector"/>
</dbReference>
<dbReference type="SUPFAM" id="SSF103473">
    <property type="entry name" value="MFS general substrate transporter"/>
    <property type="match status" value="1"/>
</dbReference>
<keyword evidence="6 7" id="KW-0472">Membrane</keyword>
<dbReference type="Proteomes" id="UP000280344">
    <property type="component" value="Chromosome"/>
</dbReference>
<evidence type="ECO:0000313" key="9">
    <source>
        <dbReference type="EMBL" id="AZQ76446.1"/>
    </source>
</evidence>
<feature type="transmembrane region" description="Helical" evidence="7">
    <location>
        <begin position="365"/>
        <end position="389"/>
    </location>
</feature>
<evidence type="ECO:0000313" key="10">
    <source>
        <dbReference type="Proteomes" id="UP000280344"/>
    </source>
</evidence>
<keyword evidence="5 7" id="KW-1133">Transmembrane helix</keyword>
<dbReference type="AlphaFoldDB" id="A0A3Q9G326"/>
<evidence type="ECO:0000256" key="5">
    <source>
        <dbReference type="ARBA" id="ARBA00022989"/>
    </source>
</evidence>
<feature type="transmembrane region" description="Helical" evidence="7">
    <location>
        <begin position="294"/>
        <end position="318"/>
    </location>
</feature>
<dbReference type="EMBL" id="CP034593">
    <property type="protein sequence ID" value="AZQ76446.1"/>
    <property type="molecule type" value="Genomic_DNA"/>
</dbReference>
<evidence type="ECO:0000259" key="8">
    <source>
        <dbReference type="PROSITE" id="PS50850"/>
    </source>
</evidence>
<dbReference type="PANTHER" id="PTHR23513">
    <property type="entry name" value="INTEGRAL MEMBRANE EFFLUX PROTEIN-RELATED"/>
    <property type="match status" value="1"/>
</dbReference>
<dbReference type="InterPro" id="IPR020846">
    <property type="entry name" value="MFS_dom"/>
</dbReference>
<dbReference type="KEGG" id="flh:EJ997_02905"/>
<dbReference type="Pfam" id="PF05977">
    <property type="entry name" value="MFS_3"/>
    <property type="match status" value="1"/>
</dbReference>
<evidence type="ECO:0000256" key="6">
    <source>
        <dbReference type="ARBA" id="ARBA00023136"/>
    </source>
</evidence>
<feature type="transmembrane region" description="Helical" evidence="7">
    <location>
        <begin position="50"/>
        <end position="71"/>
    </location>
</feature>
<feature type="transmembrane region" description="Helical" evidence="7">
    <location>
        <begin position="324"/>
        <end position="345"/>
    </location>
</feature>
<dbReference type="InterPro" id="IPR036259">
    <property type="entry name" value="MFS_trans_sf"/>
</dbReference>
<accession>A0A3Q9G326</accession>
<comment type="subcellular location">
    <subcellularLocation>
        <location evidence="1">Cell inner membrane</location>
        <topology evidence="1">Multi-pass membrane protein</topology>
    </subcellularLocation>
</comment>
<keyword evidence="3" id="KW-1003">Cell membrane</keyword>
<dbReference type="CDD" id="cd06173">
    <property type="entry name" value="MFS_MefA_like"/>
    <property type="match status" value="1"/>
</dbReference>
<feature type="transmembrane region" description="Helical" evidence="7">
    <location>
        <begin position="218"/>
        <end position="242"/>
    </location>
</feature>